<sequence>MSRFSPDRSAPEKYGEAHAPCTAGPYLGPSPTSIEARNVSNRYYEDIVARYHRRPATREEVLDAEAGYPYSDLIAPTGLLLLARKGLAVLGCAGMRVRPDAIGEVTRVFVESAARGKGLGRLLMEELERTSREMGIRTLRLDTRTDLIEARGLYASLGFVEGDAHNSDPYANHWFRKDLA</sequence>
<dbReference type="Proteomes" id="UP000219440">
    <property type="component" value="Unassembled WGS sequence"/>
</dbReference>
<feature type="region of interest" description="Disordered" evidence="3">
    <location>
        <begin position="1"/>
        <end position="32"/>
    </location>
</feature>
<reference evidence="5 6" key="1">
    <citation type="submission" date="2017-09" db="EMBL/GenBank/DDBJ databases">
        <authorList>
            <person name="Ehlers B."/>
            <person name="Leendertz F.H."/>
        </authorList>
    </citation>
    <scope>NUCLEOTIDE SEQUENCE [LARGE SCALE GENOMIC DNA]</scope>
    <source>
        <strain evidence="5 6">CGMCC 1.05381</strain>
    </source>
</reference>
<accession>A0A2C9A153</accession>
<dbReference type="GO" id="GO:0016747">
    <property type="term" value="F:acyltransferase activity, transferring groups other than amino-acyl groups"/>
    <property type="evidence" value="ECO:0007669"/>
    <property type="project" value="InterPro"/>
</dbReference>
<dbReference type="EMBL" id="OCST01000005">
    <property type="protein sequence ID" value="SOE72697.1"/>
    <property type="molecule type" value="Genomic_DNA"/>
</dbReference>
<evidence type="ECO:0000256" key="2">
    <source>
        <dbReference type="ARBA" id="ARBA00023315"/>
    </source>
</evidence>
<dbReference type="CDD" id="cd04301">
    <property type="entry name" value="NAT_SF"/>
    <property type="match status" value="1"/>
</dbReference>
<evidence type="ECO:0000313" key="5">
    <source>
        <dbReference type="EMBL" id="SOE72697.1"/>
    </source>
</evidence>
<dbReference type="Gene3D" id="3.40.630.30">
    <property type="match status" value="1"/>
</dbReference>
<evidence type="ECO:0000256" key="1">
    <source>
        <dbReference type="ARBA" id="ARBA00022679"/>
    </source>
</evidence>
<proteinExistence type="predicted"/>
<evidence type="ECO:0000313" key="6">
    <source>
        <dbReference type="Proteomes" id="UP000219440"/>
    </source>
</evidence>
<organism evidence="5 6">
    <name type="scientific">Salinibacterium xinjiangense</name>
    <dbReference type="NCBI Taxonomy" id="386302"/>
    <lineage>
        <taxon>Bacteria</taxon>
        <taxon>Bacillati</taxon>
        <taxon>Actinomycetota</taxon>
        <taxon>Actinomycetes</taxon>
        <taxon>Micrococcales</taxon>
        <taxon>Microbacteriaceae</taxon>
        <taxon>Salinibacterium</taxon>
    </lineage>
</organism>
<evidence type="ECO:0000256" key="3">
    <source>
        <dbReference type="SAM" id="MobiDB-lite"/>
    </source>
</evidence>
<dbReference type="AlphaFoldDB" id="A0A2C9A153"/>
<keyword evidence="1 5" id="KW-0808">Transferase</keyword>
<feature type="compositionally biased region" description="Basic and acidic residues" evidence="3">
    <location>
        <begin position="1"/>
        <end position="16"/>
    </location>
</feature>
<gene>
    <name evidence="5" type="ORF">SAMN06296378_2586</name>
</gene>
<feature type="domain" description="N-acetyltransferase" evidence="4">
    <location>
        <begin position="34"/>
        <end position="180"/>
    </location>
</feature>
<dbReference type="Pfam" id="PF00583">
    <property type="entry name" value="Acetyltransf_1"/>
    <property type="match status" value="1"/>
</dbReference>
<dbReference type="InterPro" id="IPR000182">
    <property type="entry name" value="GNAT_dom"/>
</dbReference>
<keyword evidence="2 5" id="KW-0012">Acyltransferase</keyword>
<name>A0A2C9A153_9MICO</name>
<dbReference type="InterPro" id="IPR050832">
    <property type="entry name" value="Bact_Acetyltransf"/>
</dbReference>
<dbReference type="PANTHER" id="PTHR43877">
    <property type="entry name" value="AMINOALKYLPHOSPHONATE N-ACETYLTRANSFERASE-RELATED-RELATED"/>
    <property type="match status" value="1"/>
</dbReference>
<evidence type="ECO:0000259" key="4">
    <source>
        <dbReference type="PROSITE" id="PS51186"/>
    </source>
</evidence>
<dbReference type="InterPro" id="IPR016181">
    <property type="entry name" value="Acyl_CoA_acyltransferase"/>
</dbReference>
<keyword evidence="6" id="KW-1185">Reference proteome</keyword>
<dbReference type="SUPFAM" id="SSF55729">
    <property type="entry name" value="Acyl-CoA N-acyltransferases (Nat)"/>
    <property type="match status" value="1"/>
</dbReference>
<dbReference type="PROSITE" id="PS51186">
    <property type="entry name" value="GNAT"/>
    <property type="match status" value="1"/>
</dbReference>
<protein>
    <submittedName>
        <fullName evidence="5">L-amino acid N-acyltransferase YncA</fullName>
    </submittedName>
</protein>
<dbReference type="PANTHER" id="PTHR43877:SF2">
    <property type="entry name" value="AMINOALKYLPHOSPHONATE N-ACETYLTRANSFERASE-RELATED"/>
    <property type="match status" value="1"/>
</dbReference>